<evidence type="ECO:0000256" key="1">
    <source>
        <dbReference type="SAM" id="MobiDB-lite"/>
    </source>
</evidence>
<dbReference type="Gene3D" id="2.60.40.2030">
    <property type="match status" value="1"/>
</dbReference>
<gene>
    <name evidence="2" type="ORF">Pla100_48560</name>
</gene>
<keyword evidence="3" id="KW-1185">Reference proteome</keyword>
<sequence length="644" mass="67495">MLASLVAEIQVVQVCNNSGSQCTALGPGDVSIARPNEYAYEDVVNEIWSQADIQFEFSYRTWNNSAALNLTASEMNQLLNDQWTAGGTPPPALIDGLQFFFTQAIPSLNTINLPAGFDATRQGTNAGQTQLGLPSPLNATPTGRGVMVNAGVPFSVLGGTLAHEIGHALGLRHIGNPGLGSVGDPTVNLPMTSRNLMWEAGAGPPLTIDLTPLQSFPLTTAQINAVRANGTNPLFDADGNGQPPLKDAPDLTPPVVRIVSTNQTVSESRTEAIDLVIAIDKPAATEVSGNLAVGGNAIAEDFELPISSFVIAAGQSQTTLSINVLDNARGEPTRQIDVTLSNVSGATLSNESRLTITILDDDQPATAIRLVAPSLTAGPRQQPGDNRPTAIQFRATVQTTLSVSSAESTLTVDQVQAFDRDRNSVGQIVQGVFTAELAAGELYALVLPASSVDVSYLIESSAGEETLVRSGFLNLLNPNDVNADGQVTAVDALRVINRLNSLDQTDGGNDDPSTTASQPMSFEDVNGDGSISAVDALRVINHLNAQDGRAGSTAQSEPIPVSPPFPALPLRERLGRDTRGNHSLAEASRTSVKQIACSPHMTDNLGSTVHSQGLIAPSRTKGDANEPALIDAAMGQSSDWWTLS</sequence>
<dbReference type="CDD" id="cd14256">
    <property type="entry name" value="Dockerin_I"/>
    <property type="match status" value="1"/>
</dbReference>
<dbReference type="InterPro" id="IPR038081">
    <property type="entry name" value="CalX-like_sf"/>
</dbReference>
<comment type="caution">
    <text evidence="2">The sequence shown here is derived from an EMBL/GenBank/DDBJ whole genome shotgun (WGS) entry which is preliminary data.</text>
</comment>
<protein>
    <submittedName>
        <fullName evidence="2">Dockerin type I repeat protein</fullName>
    </submittedName>
</protein>
<feature type="region of interest" description="Disordered" evidence="1">
    <location>
        <begin position="547"/>
        <end position="571"/>
    </location>
</feature>
<dbReference type="GO" id="GO:0004553">
    <property type="term" value="F:hydrolase activity, hydrolyzing O-glycosyl compounds"/>
    <property type="evidence" value="ECO:0007669"/>
    <property type="project" value="InterPro"/>
</dbReference>
<dbReference type="SUPFAM" id="SSF63446">
    <property type="entry name" value="Type I dockerin domain"/>
    <property type="match status" value="1"/>
</dbReference>
<dbReference type="Gene3D" id="1.10.1330.10">
    <property type="entry name" value="Dockerin domain"/>
    <property type="match status" value="1"/>
</dbReference>
<dbReference type="InterPro" id="IPR002105">
    <property type="entry name" value="Dockerin_1_rpt"/>
</dbReference>
<dbReference type="SUPFAM" id="SSF141072">
    <property type="entry name" value="CalX-like"/>
    <property type="match status" value="1"/>
</dbReference>
<dbReference type="GO" id="GO:0008237">
    <property type="term" value="F:metallopeptidase activity"/>
    <property type="evidence" value="ECO:0007669"/>
    <property type="project" value="InterPro"/>
</dbReference>
<feature type="region of interest" description="Disordered" evidence="1">
    <location>
        <begin position="501"/>
        <end position="527"/>
    </location>
</feature>
<dbReference type="GO" id="GO:0000272">
    <property type="term" value="P:polysaccharide catabolic process"/>
    <property type="evidence" value="ECO:0007669"/>
    <property type="project" value="InterPro"/>
</dbReference>
<dbReference type="InterPro" id="IPR024079">
    <property type="entry name" value="MetalloPept_cat_dom_sf"/>
</dbReference>
<name>A0A5C5ZXU0_9BACT</name>
<organism evidence="2 3">
    <name type="scientific">Neorhodopirellula pilleata</name>
    <dbReference type="NCBI Taxonomy" id="2714738"/>
    <lineage>
        <taxon>Bacteria</taxon>
        <taxon>Pseudomonadati</taxon>
        <taxon>Planctomycetota</taxon>
        <taxon>Planctomycetia</taxon>
        <taxon>Pirellulales</taxon>
        <taxon>Pirellulaceae</taxon>
        <taxon>Neorhodopirellula</taxon>
    </lineage>
</organism>
<dbReference type="Pfam" id="PF00404">
    <property type="entry name" value="Dockerin_1"/>
    <property type="match status" value="1"/>
</dbReference>
<evidence type="ECO:0000313" key="3">
    <source>
        <dbReference type="Proteomes" id="UP000316213"/>
    </source>
</evidence>
<dbReference type="Gene3D" id="3.40.390.10">
    <property type="entry name" value="Collagenase (Catalytic Domain)"/>
    <property type="match status" value="1"/>
</dbReference>
<dbReference type="SUPFAM" id="SSF55486">
    <property type="entry name" value="Metalloproteases ('zincins'), catalytic domain"/>
    <property type="match status" value="1"/>
</dbReference>
<accession>A0A5C5ZXU0</accession>
<proteinExistence type="predicted"/>
<feature type="compositionally biased region" description="Polar residues" evidence="1">
    <location>
        <begin position="501"/>
        <end position="520"/>
    </location>
</feature>
<dbReference type="InterPro" id="IPR036439">
    <property type="entry name" value="Dockerin_dom_sf"/>
</dbReference>
<dbReference type="EMBL" id="SJPM01000013">
    <property type="protein sequence ID" value="TWT91818.1"/>
    <property type="molecule type" value="Genomic_DNA"/>
</dbReference>
<dbReference type="Proteomes" id="UP000316213">
    <property type="component" value="Unassembled WGS sequence"/>
</dbReference>
<evidence type="ECO:0000313" key="2">
    <source>
        <dbReference type="EMBL" id="TWT91818.1"/>
    </source>
</evidence>
<reference evidence="2 3" key="1">
    <citation type="submission" date="2019-02" db="EMBL/GenBank/DDBJ databases">
        <title>Deep-cultivation of Planctomycetes and their phenomic and genomic characterization uncovers novel biology.</title>
        <authorList>
            <person name="Wiegand S."/>
            <person name="Jogler M."/>
            <person name="Boedeker C."/>
            <person name="Pinto D."/>
            <person name="Vollmers J."/>
            <person name="Rivas-Marin E."/>
            <person name="Kohn T."/>
            <person name="Peeters S.H."/>
            <person name="Heuer A."/>
            <person name="Rast P."/>
            <person name="Oberbeckmann S."/>
            <person name="Bunk B."/>
            <person name="Jeske O."/>
            <person name="Meyerdierks A."/>
            <person name="Storesund J.E."/>
            <person name="Kallscheuer N."/>
            <person name="Luecker S."/>
            <person name="Lage O.M."/>
            <person name="Pohl T."/>
            <person name="Merkel B.J."/>
            <person name="Hornburger P."/>
            <person name="Mueller R.-W."/>
            <person name="Bruemmer F."/>
            <person name="Labrenz M."/>
            <person name="Spormann A.M."/>
            <person name="Op Den Camp H."/>
            <person name="Overmann J."/>
            <person name="Amann R."/>
            <person name="Jetten M.S.M."/>
            <person name="Mascher T."/>
            <person name="Medema M.H."/>
            <person name="Devos D.P."/>
            <person name="Kaster A.-K."/>
            <person name="Ovreas L."/>
            <person name="Rohde M."/>
            <person name="Galperin M.Y."/>
            <person name="Jogler C."/>
        </authorList>
    </citation>
    <scope>NUCLEOTIDE SEQUENCE [LARGE SCALE GENOMIC DNA]</scope>
    <source>
        <strain evidence="2 3">Pla100</strain>
    </source>
</reference>
<dbReference type="AlphaFoldDB" id="A0A5C5ZXU0"/>